<keyword evidence="2" id="KW-1003">Cell membrane</keyword>
<evidence type="ECO:0000256" key="4">
    <source>
        <dbReference type="ARBA" id="ARBA00022737"/>
    </source>
</evidence>
<name>A0A8J3FVA1_9PSEU</name>
<keyword evidence="5 8" id="KW-1133">Transmembrane helix</keyword>
<dbReference type="InterPro" id="IPR002550">
    <property type="entry name" value="CNNM"/>
</dbReference>
<feature type="transmembrane region" description="Helical" evidence="9">
    <location>
        <begin position="98"/>
        <end position="119"/>
    </location>
</feature>
<comment type="caution">
    <text evidence="12">The sequence shown here is derived from an EMBL/GenBank/DDBJ whole genome shotgun (WGS) entry which is preliminary data.</text>
</comment>
<feature type="domain" description="CNNM transmembrane" evidence="11">
    <location>
        <begin position="1"/>
        <end position="202"/>
    </location>
</feature>
<dbReference type="GO" id="GO:0005886">
    <property type="term" value="C:plasma membrane"/>
    <property type="evidence" value="ECO:0007669"/>
    <property type="project" value="UniProtKB-SubCell"/>
</dbReference>
<dbReference type="InterPro" id="IPR051676">
    <property type="entry name" value="UPF0053_domain"/>
</dbReference>
<keyword evidence="7" id="KW-0129">CBS domain</keyword>
<dbReference type="AlphaFoldDB" id="A0A8J3FVA1"/>
<dbReference type="EMBL" id="BMMK01000012">
    <property type="protein sequence ID" value="GGM56467.1"/>
    <property type="molecule type" value="Genomic_DNA"/>
</dbReference>
<evidence type="ECO:0000259" key="10">
    <source>
        <dbReference type="PROSITE" id="PS51371"/>
    </source>
</evidence>
<reference evidence="12" key="2">
    <citation type="submission" date="2020-09" db="EMBL/GenBank/DDBJ databases">
        <authorList>
            <person name="Sun Q."/>
            <person name="Zhou Y."/>
        </authorList>
    </citation>
    <scope>NUCLEOTIDE SEQUENCE</scope>
    <source>
        <strain evidence="12">CGMCC 4.5737</strain>
    </source>
</reference>
<dbReference type="InterPro" id="IPR046342">
    <property type="entry name" value="CBS_dom_sf"/>
</dbReference>
<keyword evidence="4" id="KW-0677">Repeat</keyword>
<accession>A0A8J3FVA1</accession>
<keyword evidence="3 8" id="KW-0812">Transmembrane</keyword>
<protein>
    <submittedName>
        <fullName evidence="12">Membrane protein</fullName>
    </submittedName>
</protein>
<organism evidence="12 13">
    <name type="scientific">Longimycelium tulufanense</name>
    <dbReference type="NCBI Taxonomy" id="907463"/>
    <lineage>
        <taxon>Bacteria</taxon>
        <taxon>Bacillati</taxon>
        <taxon>Actinomycetota</taxon>
        <taxon>Actinomycetes</taxon>
        <taxon>Pseudonocardiales</taxon>
        <taxon>Pseudonocardiaceae</taxon>
        <taxon>Longimycelium</taxon>
    </lineage>
</organism>
<dbReference type="RefSeq" id="WP_189057998.1">
    <property type="nucleotide sequence ID" value="NZ_BMMK01000012.1"/>
</dbReference>
<dbReference type="SUPFAM" id="SSF54631">
    <property type="entry name" value="CBS-domain pair"/>
    <property type="match status" value="1"/>
</dbReference>
<evidence type="ECO:0000313" key="12">
    <source>
        <dbReference type="EMBL" id="GGM56467.1"/>
    </source>
</evidence>
<dbReference type="Gene3D" id="3.10.580.10">
    <property type="entry name" value="CBS-domain"/>
    <property type="match status" value="1"/>
</dbReference>
<dbReference type="PANTHER" id="PTHR43099">
    <property type="entry name" value="UPF0053 PROTEIN YRKA"/>
    <property type="match status" value="1"/>
</dbReference>
<evidence type="ECO:0000313" key="13">
    <source>
        <dbReference type="Proteomes" id="UP000637578"/>
    </source>
</evidence>
<dbReference type="InterPro" id="IPR044751">
    <property type="entry name" value="Ion_transp-like_CBS"/>
</dbReference>
<dbReference type="SMART" id="SM00116">
    <property type="entry name" value="CBS"/>
    <property type="match status" value="2"/>
</dbReference>
<dbReference type="PROSITE" id="PS51846">
    <property type="entry name" value="CNNM"/>
    <property type="match status" value="1"/>
</dbReference>
<evidence type="ECO:0000256" key="3">
    <source>
        <dbReference type="ARBA" id="ARBA00022692"/>
    </source>
</evidence>
<dbReference type="CDD" id="cd04590">
    <property type="entry name" value="CBS_pair_CorC_HlyC_assoc"/>
    <property type="match status" value="1"/>
</dbReference>
<evidence type="ECO:0000256" key="1">
    <source>
        <dbReference type="ARBA" id="ARBA00004651"/>
    </source>
</evidence>
<dbReference type="Pfam" id="PF00571">
    <property type="entry name" value="CBS"/>
    <property type="match status" value="2"/>
</dbReference>
<proteinExistence type="predicted"/>
<dbReference type="Proteomes" id="UP000637578">
    <property type="component" value="Unassembled WGS sequence"/>
</dbReference>
<gene>
    <name evidence="12" type="ORF">GCM10012275_29480</name>
</gene>
<evidence type="ECO:0000256" key="9">
    <source>
        <dbReference type="SAM" id="Phobius"/>
    </source>
</evidence>
<dbReference type="InterPro" id="IPR000644">
    <property type="entry name" value="CBS_dom"/>
</dbReference>
<dbReference type="PANTHER" id="PTHR43099:SF5">
    <property type="entry name" value="HLYC_CORC FAMILY TRANSPORTER"/>
    <property type="match status" value="1"/>
</dbReference>
<dbReference type="Pfam" id="PF01595">
    <property type="entry name" value="CNNM"/>
    <property type="match status" value="1"/>
</dbReference>
<evidence type="ECO:0000256" key="5">
    <source>
        <dbReference type="ARBA" id="ARBA00022989"/>
    </source>
</evidence>
<dbReference type="PROSITE" id="PS51371">
    <property type="entry name" value="CBS"/>
    <property type="match status" value="2"/>
</dbReference>
<keyword evidence="6 8" id="KW-0472">Membrane</keyword>
<evidence type="ECO:0000256" key="2">
    <source>
        <dbReference type="ARBA" id="ARBA00022475"/>
    </source>
</evidence>
<reference evidence="12" key="1">
    <citation type="journal article" date="2014" name="Int. J. Syst. Evol. Microbiol.">
        <title>Complete genome sequence of Corynebacterium casei LMG S-19264T (=DSM 44701T), isolated from a smear-ripened cheese.</title>
        <authorList>
            <consortium name="US DOE Joint Genome Institute (JGI-PGF)"/>
            <person name="Walter F."/>
            <person name="Albersmeier A."/>
            <person name="Kalinowski J."/>
            <person name="Ruckert C."/>
        </authorList>
    </citation>
    <scope>NUCLEOTIDE SEQUENCE</scope>
    <source>
        <strain evidence="12">CGMCC 4.5737</strain>
    </source>
</reference>
<comment type="subcellular location">
    <subcellularLocation>
        <location evidence="1">Cell membrane</location>
        <topology evidence="1">Multi-pass membrane protein</topology>
    </subcellularLocation>
</comment>
<evidence type="ECO:0000256" key="6">
    <source>
        <dbReference type="ARBA" id="ARBA00023136"/>
    </source>
</evidence>
<feature type="transmembrane region" description="Helical" evidence="9">
    <location>
        <begin position="56"/>
        <end position="77"/>
    </location>
</feature>
<evidence type="ECO:0000256" key="8">
    <source>
        <dbReference type="PROSITE-ProRule" id="PRU01193"/>
    </source>
</evidence>
<feature type="domain" description="CBS" evidence="10">
    <location>
        <begin position="221"/>
        <end position="281"/>
    </location>
</feature>
<evidence type="ECO:0000259" key="11">
    <source>
        <dbReference type="PROSITE" id="PS51846"/>
    </source>
</evidence>
<sequence>MSDLVSLTIAVLLLAANAFFVGAEFALISARRDRLEALLEQGRQRARTVIRAGENISLMLAGAQFGITVSSLGLGALGEPVIAHQMERLLHPFGVPGAVVHPLAFVIALAIFSVAHIVLGEMVPKNIAIAGPERMALLLVPPHVAVVRLVRPLIALFNLIANGTLRLFGVRPKDELDTAYTSAELAEMLGEARREGLLDEPEHRRLAQTLSSAGRTVADVLVPVDRLTTVPDRPTVGDVARAVSETGFSRFPLRTGDGRLVGYLHVKDVLELAGADPVTPVPRTRVRGLPELPADARLDEALSALRRSRSHLARAVGPDGELRGVVALEDLLEEYVGTVRDGTHVNGQRR</sequence>
<keyword evidence="13" id="KW-1185">Reference proteome</keyword>
<evidence type="ECO:0000256" key="7">
    <source>
        <dbReference type="PROSITE-ProRule" id="PRU00703"/>
    </source>
</evidence>
<feature type="domain" description="CBS" evidence="10">
    <location>
        <begin position="283"/>
        <end position="342"/>
    </location>
</feature>